<evidence type="ECO:0000256" key="4">
    <source>
        <dbReference type="ARBA" id="ARBA00023136"/>
    </source>
</evidence>
<feature type="transmembrane region" description="Helical" evidence="5">
    <location>
        <begin position="165"/>
        <end position="185"/>
    </location>
</feature>
<dbReference type="AlphaFoldDB" id="A0A1I2K252"/>
<evidence type="ECO:0000313" key="8">
    <source>
        <dbReference type="Proteomes" id="UP000182135"/>
    </source>
</evidence>
<dbReference type="PANTHER" id="PTHR37422">
    <property type="entry name" value="TEICHURONIC ACID BIOSYNTHESIS PROTEIN TUAE"/>
    <property type="match status" value="1"/>
</dbReference>
<reference evidence="7 8" key="1">
    <citation type="submission" date="2016-10" db="EMBL/GenBank/DDBJ databases">
        <authorList>
            <person name="de Groot N.N."/>
        </authorList>
    </citation>
    <scope>NUCLEOTIDE SEQUENCE [LARGE SCALE GENOMIC DNA]</scope>
    <source>
        <strain evidence="7 8">NLAE-zl-G419</strain>
    </source>
</reference>
<feature type="transmembrane region" description="Helical" evidence="5">
    <location>
        <begin position="219"/>
        <end position="237"/>
    </location>
</feature>
<dbReference type="PANTHER" id="PTHR37422:SF13">
    <property type="entry name" value="LIPOPOLYSACCHARIDE BIOSYNTHESIS PROTEIN PA4999-RELATED"/>
    <property type="match status" value="1"/>
</dbReference>
<feature type="transmembrane region" description="Helical" evidence="5">
    <location>
        <begin position="130"/>
        <end position="150"/>
    </location>
</feature>
<comment type="subcellular location">
    <subcellularLocation>
        <location evidence="1">Membrane</location>
        <topology evidence="1">Multi-pass membrane protein</topology>
    </subcellularLocation>
</comment>
<dbReference type="OrthoDB" id="1951079at2"/>
<feature type="transmembrane region" description="Helical" evidence="5">
    <location>
        <begin position="381"/>
        <end position="402"/>
    </location>
</feature>
<evidence type="ECO:0000256" key="2">
    <source>
        <dbReference type="ARBA" id="ARBA00022692"/>
    </source>
</evidence>
<evidence type="ECO:0000256" key="3">
    <source>
        <dbReference type="ARBA" id="ARBA00022989"/>
    </source>
</evidence>
<protein>
    <submittedName>
        <fullName evidence="7">O-antigen ligase</fullName>
    </submittedName>
</protein>
<accession>A0A1I2K252</accession>
<feature type="transmembrane region" description="Helical" evidence="5">
    <location>
        <begin position="437"/>
        <end position="457"/>
    </location>
</feature>
<dbReference type="InterPro" id="IPR007016">
    <property type="entry name" value="O-antigen_ligase-rel_domated"/>
</dbReference>
<dbReference type="GeneID" id="90543650"/>
<dbReference type="EMBL" id="FOOE01000004">
    <property type="protein sequence ID" value="SFF60403.1"/>
    <property type="molecule type" value="Genomic_DNA"/>
</dbReference>
<dbReference type="eggNOG" id="COG3307">
    <property type="taxonomic scope" value="Bacteria"/>
</dbReference>
<evidence type="ECO:0000259" key="6">
    <source>
        <dbReference type="Pfam" id="PF04932"/>
    </source>
</evidence>
<dbReference type="GO" id="GO:0016874">
    <property type="term" value="F:ligase activity"/>
    <property type="evidence" value="ECO:0007669"/>
    <property type="project" value="UniProtKB-KW"/>
</dbReference>
<sequence>MTSIGNYVFNRGLYREIFVGITILFAISFFTPFSTILNLFLLSWGGILILKDLFTERIIFKSKRFIPLIIFMFFYFITVVINRNLNLFENVKIFALTALQFFVIFTFDVHDNYDNIKNEMKKFNRIIINMTFVATCISLLVYLFGIGFTINGHVVGLENGMLNGIYTGANTAGPLASISIILTIINYQFSKRKKLSKFEYANIIVQLIFIYTTNSRASLYSMIVFGIIFALFYFEGAKKKTISVVGVAAVYYLSKIVNEAVYWLYRGINFIEKVVVYGFRIAKSYITKDGITPSIDDSIISNISPGVSGAVEKEINRGFLNGRAQLWECGVKMIKENPWFGVGSRNVYHVALKYGDMNSLPGIEGGGMHNIIMQVLVSNGILGFLALLVFIVPIIFVYLKYLIDSKLKSHSSKTVLLVSALLLMLLVHNMVEASILYSASYMATVFWTYLGYGLFIMDKDSRGEISD</sequence>
<name>A0A1I2K252_9CLOT</name>
<feature type="domain" description="O-antigen ligase-related" evidence="6">
    <location>
        <begin position="203"/>
        <end position="388"/>
    </location>
</feature>
<gene>
    <name evidence="7" type="ORF">SAMN04487885_10410</name>
</gene>
<feature type="transmembrane region" description="Helical" evidence="5">
    <location>
        <begin position="244"/>
        <end position="265"/>
    </location>
</feature>
<dbReference type="Proteomes" id="UP000182135">
    <property type="component" value="Unassembled WGS sequence"/>
</dbReference>
<evidence type="ECO:0000313" key="7">
    <source>
        <dbReference type="EMBL" id="SFF60403.1"/>
    </source>
</evidence>
<keyword evidence="8" id="KW-1185">Reference proteome</keyword>
<keyword evidence="4 5" id="KW-0472">Membrane</keyword>
<feature type="transmembrane region" description="Helical" evidence="5">
    <location>
        <begin position="36"/>
        <end position="54"/>
    </location>
</feature>
<feature type="transmembrane region" description="Helical" evidence="5">
    <location>
        <begin position="66"/>
        <end position="85"/>
    </location>
</feature>
<dbReference type="STRING" id="1529.SAMN04487885_10410"/>
<organism evidence="7 8">
    <name type="scientific">Clostridium cadaveris</name>
    <dbReference type="NCBI Taxonomy" id="1529"/>
    <lineage>
        <taxon>Bacteria</taxon>
        <taxon>Bacillati</taxon>
        <taxon>Bacillota</taxon>
        <taxon>Clostridia</taxon>
        <taxon>Eubacteriales</taxon>
        <taxon>Clostridiaceae</taxon>
        <taxon>Clostridium</taxon>
    </lineage>
</organism>
<dbReference type="GO" id="GO:0016020">
    <property type="term" value="C:membrane"/>
    <property type="evidence" value="ECO:0007669"/>
    <property type="project" value="UniProtKB-SubCell"/>
</dbReference>
<dbReference type="Pfam" id="PF04932">
    <property type="entry name" value="Wzy_C"/>
    <property type="match status" value="1"/>
</dbReference>
<keyword evidence="7" id="KW-0436">Ligase</keyword>
<evidence type="ECO:0000256" key="1">
    <source>
        <dbReference type="ARBA" id="ARBA00004141"/>
    </source>
</evidence>
<proteinExistence type="predicted"/>
<dbReference type="InterPro" id="IPR051533">
    <property type="entry name" value="WaaL-like"/>
</dbReference>
<keyword evidence="3 5" id="KW-1133">Transmembrane helix</keyword>
<dbReference type="RefSeq" id="WP_074844575.1">
    <property type="nucleotide sequence ID" value="NZ_BAAACD010000006.1"/>
</dbReference>
<evidence type="ECO:0000256" key="5">
    <source>
        <dbReference type="SAM" id="Phobius"/>
    </source>
</evidence>
<keyword evidence="2 5" id="KW-0812">Transmembrane</keyword>